<dbReference type="AlphaFoldDB" id="A0A176WSD9"/>
<evidence type="ECO:0000313" key="4">
    <source>
        <dbReference type="Proteomes" id="UP000077202"/>
    </source>
</evidence>
<keyword evidence="4" id="KW-1185">Reference proteome</keyword>
<proteinExistence type="predicted"/>
<organism evidence="3 4">
    <name type="scientific">Marchantia polymorpha subsp. ruderalis</name>
    <dbReference type="NCBI Taxonomy" id="1480154"/>
    <lineage>
        <taxon>Eukaryota</taxon>
        <taxon>Viridiplantae</taxon>
        <taxon>Streptophyta</taxon>
        <taxon>Embryophyta</taxon>
        <taxon>Marchantiophyta</taxon>
        <taxon>Marchantiopsida</taxon>
        <taxon>Marchantiidae</taxon>
        <taxon>Marchantiales</taxon>
        <taxon>Marchantiaceae</taxon>
        <taxon>Marchantia</taxon>
    </lineage>
</organism>
<sequence length="413" mass="47071">MRTQGVMTIGRYEDERLRRKEFGSGGKSAFGPRCSPSGVNVFVRRLRRQRIKFRRTRTKVHTSKLLARLDGDLKDLREKHECLLGHLTLTRKMHKVVDRLKDEKLEEAAKEFAKEKAKLVDELDSEQTQNQILSEELVRQTRLLEQCQLARQADEELIRKLQSECGELRAQRAEAELQLVVVEDDRRREADRTKEELARRVSHCLRGYTHWEVAAQEKLTLRELELRAAGLVSGDSRSRRRVAKKLDSFLSRSRDAMATLETEVTAVLRRLGLRSRAEDWQGGSTESASGSGSSEEEKQSVAGTPTAALYEQVVPLLRYLDRKVELELRAAGLVSSDSRSRRPVAKKLDSFLSRSRDTMATLETKVTAVLRRLGLRSQAEDWSGRELVRDSPLGKRRSMGSAECSVAWFRASV</sequence>
<reference evidence="3" key="1">
    <citation type="submission" date="2016-03" db="EMBL/GenBank/DDBJ databases">
        <title>Mechanisms controlling the formation of the plant cell surface in tip-growing cells are functionally conserved among land plants.</title>
        <authorList>
            <person name="Honkanen S."/>
            <person name="Jones V.A."/>
            <person name="Morieri G."/>
            <person name="Champion C."/>
            <person name="Hetherington A.J."/>
            <person name="Kelly S."/>
            <person name="Saint-Marcoux D."/>
            <person name="Proust H."/>
            <person name="Prescott H."/>
            <person name="Dolan L."/>
        </authorList>
    </citation>
    <scope>NUCLEOTIDE SEQUENCE [LARGE SCALE GENOMIC DNA]</scope>
    <source>
        <tissue evidence="3">Whole gametophyte</tissue>
    </source>
</reference>
<protein>
    <submittedName>
        <fullName evidence="3">Uncharacterized protein</fullName>
    </submittedName>
</protein>
<evidence type="ECO:0000256" key="2">
    <source>
        <dbReference type="SAM" id="MobiDB-lite"/>
    </source>
</evidence>
<feature type="region of interest" description="Disordered" evidence="2">
    <location>
        <begin position="278"/>
        <end position="304"/>
    </location>
</feature>
<keyword evidence="1" id="KW-0175">Coiled coil</keyword>
<accession>A0A176WSD9</accession>
<comment type="caution">
    <text evidence="3">The sequence shown here is derived from an EMBL/GenBank/DDBJ whole genome shotgun (WGS) entry which is preliminary data.</text>
</comment>
<name>A0A176WSD9_MARPO</name>
<evidence type="ECO:0000256" key="1">
    <source>
        <dbReference type="SAM" id="Coils"/>
    </source>
</evidence>
<dbReference type="EMBL" id="LVLJ01000238">
    <property type="protein sequence ID" value="OAE35192.1"/>
    <property type="molecule type" value="Genomic_DNA"/>
</dbReference>
<gene>
    <name evidence="3" type="ORF">AXG93_3656s1010</name>
</gene>
<dbReference type="Proteomes" id="UP000077202">
    <property type="component" value="Unassembled WGS sequence"/>
</dbReference>
<feature type="compositionally biased region" description="Low complexity" evidence="2">
    <location>
        <begin position="282"/>
        <end position="293"/>
    </location>
</feature>
<feature type="coiled-coil region" evidence="1">
    <location>
        <begin position="102"/>
        <end position="185"/>
    </location>
</feature>
<evidence type="ECO:0000313" key="3">
    <source>
        <dbReference type="EMBL" id="OAE35192.1"/>
    </source>
</evidence>